<evidence type="ECO:0000256" key="1">
    <source>
        <dbReference type="SAM" id="Phobius"/>
    </source>
</evidence>
<dbReference type="Pfam" id="PF18936">
    <property type="entry name" value="DUF5684"/>
    <property type="match status" value="1"/>
</dbReference>
<accession>A0A9D1L3W4</accession>
<reference evidence="2" key="2">
    <citation type="journal article" date="2021" name="PeerJ">
        <title>Extensive microbial diversity within the chicken gut microbiome revealed by metagenomics and culture.</title>
        <authorList>
            <person name="Gilroy R."/>
            <person name="Ravi A."/>
            <person name="Getino M."/>
            <person name="Pursley I."/>
            <person name="Horton D.L."/>
            <person name="Alikhan N.F."/>
            <person name="Baker D."/>
            <person name="Gharbi K."/>
            <person name="Hall N."/>
            <person name="Watson M."/>
            <person name="Adriaenssens E.M."/>
            <person name="Foster-Nyarko E."/>
            <person name="Jarju S."/>
            <person name="Secka A."/>
            <person name="Antonio M."/>
            <person name="Oren A."/>
            <person name="Chaudhuri R.R."/>
            <person name="La Ragione R."/>
            <person name="Hildebrand F."/>
            <person name="Pallen M.J."/>
        </authorList>
    </citation>
    <scope>NUCLEOTIDE SEQUENCE</scope>
    <source>
        <strain evidence="2">CHK197-8231</strain>
    </source>
</reference>
<feature type="transmembrane region" description="Helical" evidence="1">
    <location>
        <begin position="23"/>
        <end position="46"/>
    </location>
</feature>
<reference evidence="2" key="1">
    <citation type="submission" date="2020-10" db="EMBL/GenBank/DDBJ databases">
        <authorList>
            <person name="Gilroy R."/>
        </authorList>
    </citation>
    <scope>NUCLEOTIDE SEQUENCE</scope>
    <source>
        <strain evidence="2">CHK197-8231</strain>
    </source>
</reference>
<evidence type="ECO:0000313" key="2">
    <source>
        <dbReference type="EMBL" id="HIU23016.1"/>
    </source>
</evidence>
<feature type="transmembrane region" description="Helical" evidence="1">
    <location>
        <begin position="77"/>
        <end position="96"/>
    </location>
</feature>
<evidence type="ECO:0000313" key="3">
    <source>
        <dbReference type="Proteomes" id="UP000824087"/>
    </source>
</evidence>
<sequence>MGTDVLQSNVEKAMMPFSGIIDVIVKFAPIFIVLSLIVIISLFRIFQKAGKPGWAAFVPIYNLIVFAKICDMNMMTLLWIFVPLLGQIILWVLLVMNLSRVFGKSKDFGTAMIFVPFICFPMLAFQDAKYKNQDAPMKKVVSQGMAVRGMNQVDGMQLKSQDEFQEVTMDTGMSRPIAPVHVADQSTDVTTSNPQRDLLNAMPQMNVNVTQMAAQQNSIGGQSYTQPVVSMGQPNVTPQDNFTSTPVAEQSVQPVTPIVPLNESPSDTAMVEEEPPAMNPQLAILQGNIVDTPTYTEPPMPVYETPVQPEINPVPLAQSDVERMQEQPSMMGIFDNPLEMHATMNPTPNVEPTPNIVQTPQPVVNQPIEQQSTVQLDLNGRVMQPSERELANKQAEITPGFKRCPHCGAKVAEHLETCFLCGNRF</sequence>
<comment type="caution">
    <text evidence="2">The sequence shown here is derived from an EMBL/GenBank/DDBJ whole genome shotgun (WGS) entry which is preliminary data.</text>
</comment>
<keyword evidence="1" id="KW-1133">Transmembrane helix</keyword>
<proteinExistence type="predicted"/>
<dbReference type="EMBL" id="DVML01000032">
    <property type="protein sequence ID" value="HIU23016.1"/>
    <property type="molecule type" value="Genomic_DNA"/>
</dbReference>
<gene>
    <name evidence="2" type="ORF">IAD49_05485</name>
</gene>
<dbReference type="AlphaFoldDB" id="A0A9D1L3W4"/>
<keyword evidence="1" id="KW-0472">Membrane</keyword>
<dbReference type="InterPro" id="IPR043739">
    <property type="entry name" value="DUF5684"/>
</dbReference>
<protein>
    <submittedName>
        <fullName evidence="2">Uncharacterized protein</fullName>
    </submittedName>
</protein>
<dbReference type="Proteomes" id="UP000824087">
    <property type="component" value="Unassembled WGS sequence"/>
</dbReference>
<keyword evidence="1" id="KW-0812">Transmembrane</keyword>
<feature type="transmembrane region" description="Helical" evidence="1">
    <location>
        <begin position="108"/>
        <end position="125"/>
    </location>
</feature>
<name>A0A9D1L3W4_9BACT</name>
<organism evidence="2 3">
    <name type="scientific">Candidatus Fimihabitans intestinipullorum</name>
    <dbReference type="NCBI Taxonomy" id="2840820"/>
    <lineage>
        <taxon>Bacteria</taxon>
        <taxon>Bacillati</taxon>
        <taxon>Mycoplasmatota</taxon>
        <taxon>Mycoplasmatota incertae sedis</taxon>
        <taxon>Candidatus Fimihabitans</taxon>
    </lineage>
</organism>